<evidence type="ECO:0000313" key="5">
    <source>
        <dbReference type="Proteomes" id="UP000294604"/>
    </source>
</evidence>
<dbReference type="PROSITE" id="PS00061">
    <property type="entry name" value="ADH_SHORT"/>
    <property type="match status" value="1"/>
</dbReference>
<name>A0A4R8SUY9_9MYCO</name>
<evidence type="ECO:0000256" key="1">
    <source>
        <dbReference type="ARBA" id="ARBA00006484"/>
    </source>
</evidence>
<accession>A0A4R8SUY9</accession>
<dbReference type="InterPro" id="IPR036291">
    <property type="entry name" value="NAD(P)-bd_dom_sf"/>
</dbReference>
<dbReference type="Proteomes" id="UP000294604">
    <property type="component" value="Unassembled WGS sequence"/>
</dbReference>
<proteinExistence type="inferred from homology"/>
<protein>
    <submittedName>
        <fullName evidence="4">Glucose 1-dehydrogenase</fullName>
        <ecNumber evidence="4">1.1.1.47</ecNumber>
    </submittedName>
</protein>
<sequence length="239" mass="25448">MSTGDRRVCLLTGAGGLLGNEFCSAYAGEYDILAVCRTRVPGVPSQYESYIDPLEPAVLYAAASVYVVYADLCDVHDVERVVDVALARYGRVDLLVNNAAYMDCYTNTMIDGDAALTNLVQHMQTNVIAPLRLSVRLAQQFWASRASENRAANRNIVNVSSTSGSTVYPFQGQAGYAASKAALDALTGHMAAEFDSFGVRVNVVAPNSFPSLVSTESVAEAVVKLDRGTATGSTVTVDI</sequence>
<evidence type="ECO:0000256" key="3">
    <source>
        <dbReference type="RuleBase" id="RU000363"/>
    </source>
</evidence>
<comment type="similarity">
    <text evidence="1 3">Belongs to the short-chain dehydrogenases/reductases (SDR) family.</text>
</comment>
<dbReference type="GO" id="GO:0047936">
    <property type="term" value="F:glucose 1-dehydrogenase [NAD(P)+] activity"/>
    <property type="evidence" value="ECO:0007669"/>
    <property type="project" value="UniProtKB-EC"/>
</dbReference>
<gene>
    <name evidence="4" type="primary">gdh_3</name>
    <name evidence="4" type="ORF">CCUG60884_01264</name>
</gene>
<keyword evidence="2 4" id="KW-0560">Oxidoreductase</keyword>
<dbReference type="PANTHER" id="PTHR43639">
    <property type="entry name" value="OXIDOREDUCTASE, SHORT-CHAIN DEHYDROGENASE/REDUCTASE FAMILY (AFU_ORTHOLOGUE AFUA_5G02870)"/>
    <property type="match status" value="1"/>
</dbReference>
<dbReference type="InterPro" id="IPR002347">
    <property type="entry name" value="SDR_fam"/>
</dbReference>
<evidence type="ECO:0000256" key="2">
    <source>
        <dbReference type="ARBA" id="ARBA00023002"/>
    </source>
</evidence>
<dbReference type="RefSeq" id="WP_134082864.1">
    <property type="nucleotide sequence ID" value="NZ_PECL01000007.1"/>
</dbReference>
<dbReference type="AlphaFoldDB" id="A0A4R8SUY9"/>
<dbReference type="PANTHER" id="PTHR43639:SF1">
    <property type="entry name" value="SHORT-CHAIN DEHYDROGENASE_REDUCTASE FAMILY PROTEIN"/>
    <property type="match status" value="1"/>
</dbReference>
<dbReference type="Pfam" id="PF00106">
    <property type="entry name" value="adh_short"/>
    <property type="match status" value="1"/>
</dbReference>
<dbReference type="PRINTS" id="PR00080">
    <property type="entry name" value="SDRFAMILY"/>
</dbReference>
<dbReference type="EMBL" id="PECL01000007">
    <property type="protein sequence ID" value="TEA06127.1"/>
    <property type="molecule type" value="Genomic_DNA"/>
</dbReference>
<evidence type="ECO:0000313" key="4">
    <source>
        <dbReference type="EMBL" id="TEA06127.1"/>
    </source>
</evidence>
<dbReference type="EC" id="1.1.1.47" evidence="4"/>
<dbReference type="InterPro" id="IPR020904">
    <property type="entry name" value="Sc_DH/Rdtase_CS"/>
</dbReference>
<dbReference type="CDD" id="cd05233">
    <property type="entry name" value="SDR_c"/>
    <property type="match status" value="1"/>
</dbReference>
<dbReference type="Gene3D" id="3.40.50.720">
    <property type="entry name" value="NAD(P)-binding Rossmann-like Domain"/>
    <property type="match status" value="1"/>
</dbReference>
<reference evidence="4 5" key="1">
    <citation type="journal article" date="2019" name="Sci. Rep.">
        <title>Extended insight into the Mycobacterium chelonae-abscessus complex through whole genome sequencing of Mycobacterium salmoniphilum outbreak and Mycobacterium salmoniphilum-like strains.</title>
        <authorList>
            <person name="Behra P.R.K."/>
            <person name="Das S."/>
            <person name="Pettersson B.M.F."/>
            <person name="Shirreff L."/>
            <person name="DuCote T."/>
            <person name="Jacobsson K.G."/>
            <person name="Ennis D.G."/>
            <person name="Kirsebom L.A."/>
        </authorList>
    </citation>
    <scope>NUCLEOTIDE SEQUENCE [LARGE SCALE GENOMIC DNA]</scope>
    <source>
        <strain evidence="4 5">CCUG 60884</strain>
    </source>
</reference>
<comment type="caution">
    <text evidence="4">The sequence shown here is derived from an EMBL/GenBank/DDBJ whole genome shotgun (WGS) entry which is preliminary data.</text>
</comment>
<dbReference type="SUPFAM" id="SSF51735">
    <property type="entry name" value="NAD(P)-binding Rossmann-fold domains"/>
    <property type="match status" value="1"/>
</dbReference>
<organism evidence="4 5">
    <name type="scientific">Mycobacteroides salmoniphilum</name>
    <dbReference type="NCBI Taxonomy" id="404941"/>
    <lineage>
        <taxon>Bacteria</taxon>
        <taxon>Bacillati</taxon>
        <taxon>Actinomycetota</taxon>
        <taxon>Actinomycetes</taxon>
        <taxon>Mycobacteriales</taxon>
        <taxon>Mycobacteriaceae</taxon>
        <taxon>Mycobacteroides</taxon>
    </lineage>
</organism>
<dbReference type="PRINTS" id="PR00081">
    <property type="entry name" value="GDHRDH"/>
</dbReference>